<evidence type="ECO:0000256" key="6">
    <source>
        <dbReference type="SAM" id="SignalP"/>
    </source>
</evidence>
<evidence type="ECO:0000259" key="7">
    <source>
        <dbReference type="PROSITE" id="PS51162"/>
    </source>
</evidence>
<evidence type="ECO:0000256" key="5">
    <source>
        <dbReference type="PROSITE-ProRule" id="PRU00500"/>
    </source>
</evidence>
<feature type="domain" description="Thyroglobulin type-1" evidence="7">
    <location>
        <begin position="270"/>
        <end position="344"/>
    </location>
</feature>
<accession>A0A6P3J4W5</accession>
<evidence type="ECO:0000256" key="4">
    <source>
        <dbReference type="ARBA" id="ARBA00054247"/>
    </source>
</evidence>
<dbReference type="SUPFAM" id="SSF57610">
    <property type="entry name" value="Thyroglobulin type-1 domain"/>
    <property type="match status" value="1"/>
</dbReference>
<dbReference type="PRINTS" id="PR01981">
    <property type="entry name" value="IGFBPFAMILY5"/>
</dbReference>
<dbReference type="InterPro" id="IPR022321">
    <property type="entry name" value="IGFBP_1-6_chordata"/>
</dbReference>
<evidence type="ECO:0000313" key="9">
    <source>
        <dbReference type="RefSeq" id="XP_010859589.1"/>
    </source>
</evidence>
<evidence type="ECO:0000313" key="8">
    <source>
        <dbReference type="Proteomes" id="UP000515208"/>
    </source>
</evidence>
<organism evidence="8 9">
    <name type="scientific">Bison bison bison</name>
    <name type="common">North American plains bison</name>
    <dbReference type="NCBI Taxonomy" id="43346"/>
    <lineage>
        <taxon>Eukaryota</taxon>
        <taxon>Metazoa</taxon>
        <taxon>Chordata</taxon>
        <taxon>Craniata</taxon>
        <taxon>Vertebrata</taxon>
        <taxon>Euteleostomi</taxon>
        <taxon>Mammalia</taxon>
        <taxon>Eutheria</taxon>
        <taxon>Laurasiatheria</taxon>
        <taxon>Artiodactyla</taxon>
        <taxon>Ruminantia</taxon>
        <taxon>Pecora</taxon>
        <taxon>Bovidae</taxon>
        <taxon>Bovinae</taxon>
        <taxon>Bison</taxon>
    </lineage>
</organism>
<evidence type="ECO:0000256" key="1">
    <source>
        <dbReference type="ARBA" id="ARBA00022729"/>
    </source>
</evidence>
<dbReference type="GO" id="GO:0043567">
    <property type="term" value="P:regulation of insulin-like growth factor receptor signaling pathway"/>
    <property type="evidence" value="ECO:0007669"/>
    <property type="project" value="TreeGrafter"/>
</dbReference>
<dbReference type="PROSITE" id="PS51162">
    <property type="entry name" value="THYROGLOBULIN_1_2"/>
    <property type="match status" value="1"/>
</dbReference>
<dbReference type="PANTHER" id="PTHR11551:SF4">
    <property type="entry name" value="INSULIN-LIKE GROWTH FACTOR-BINDING PROTEIN 5"/>
    <property type="match status" value="1"/>
</dbReference>
<dbReference type="PANTHER" id="PTHR11551">
    <property type="entry name" value="INSULIN-LIKE GROWTH FACTOR BINDING PROTEIN"/>
    <property type="match status" value="1"/>
</dbReference>
<dbReference type="GO" id="GO:0005615">
    <property type="term" value="C:extracellular space"/>
    <property type="evidence" value="ECO:0007669"/>
    <property type="project" value="TreeGrafter"/>
</dbReference>
<dbReference type="InterPro" id="IPR012213">
    <property type="entry name" value="IGFBP-5"/>
</dbReference>
<dbReference type="GO" id="GO:0001968">
    <property type="term" value="F:fibronectin binding"/>
    <property type="evidence" value="ECO:0007669"/>
    <property type="project" value="TreeGrafter"/>
</dbReference>
<sequence>MVLTAVLLLLAACAGSAQGLGSFVHCEPCDEKALSMCPPSPLGCELVKEPGCGSLQEVAFLQFTASKKGREGNVQAPEAPEDATNFHFYFPANKSLPCPQTSLFLLRHFPPCISLTFPALSYSTKSPLPCSTGLPTTHRHVGSYPDSHSPFPSLGNPVGVQRACLLAPKVGVLGSTWLALSWQTLILHPLLPTERDSREHEEPTTSEMAEETYSPKIFRPKHTRISELKAEAVKKDRRKKLTQSKFVGGAENTAHPRVISAPEMRQESEQGPCRRHMEASLQELKASPRMVPRAVYLPNCDRKGFYKRKQCKPSRGRKRGICWCVDKYGMKLPGMEYVDGDFQCHTFDSSNVE</sequence>
<dbReference type="GO" id="GO:0031995">
    <property type="term" value="F:insulin-like growth factor II binding"/>
    <property type="evidence" value="ECO:0007669"/>
    <property type="project" value="TreeGrafter"/>
</dbReference>
<dbReference type="Gene3D" id="4.10.800.10">
    <property type="entry name" value="Thyroglobulin type-1"/>
    <property type="match status" value="1"/>
</dbReference>
<dbReference type="OrthoDB" id="6068400at2759"/>
<comment type="caution">
    <text evidence="5">Lacks conserved residue(s) required for the propagation of feature annotation.</text>
</comment>
<dbReference type="CDD" id="cd00191">
    <property type="entry name" value="TY"/>
    <property type="match status" value="1"/>
</dbReference>
<keyword evidence="1 6" id="KW-0732">Signal</keyword>
<dbReference type="PRINTS" id="PR01976">
    <property type="entry name" value="IGFBPFAMILY"/>
</dbReference>
<dbReference type="Pfam" id="PF00086">
    <property type="entry name" value="Thyroglobulin_1"/>
    <property type="match status" value="1"/>
</dbReference>
<dbReference type="KEGG" id="bbis:105003856"/>
<feature type="chain" id="PRO_5027894265" evidence="6">
    <location>
        <begin position="20"/>
        <end position="353"/>
    </location>
</feature>
<dbReference type="GO" id="GO:0031994">
    <property type="term" value="F:insulin-like growth factor I binding"/>
    <property type="evidence" value="ECO:0007669"/>
    <property type="project" value="TreeGrafter"/>
</dbReference>
<keyword evidence="2 5" id="KW-1015">Disulfide bond</keyword>
<evidence type="ECO:0000256" key="3">
    <source>
        <dbReference type="ARBA" id="ARBA00046430"/>
    </source>
</evidence>
<protein>
    <submittedName>
        <fullName evidence="9">Insulin-like growth factor-binding protein 5</fullName>
    </submittedName>
</protein>
<proteinExistence type="predicted"/>
<reference evidence="9" key="1">
    <citation type="submission" date="2025-08" db="UniProtKB">
        <authorList>
            <consortium name="RefSeq"/>
        </authorList>
    </citation>
    <scope>IDENTIFICATION</scope>
    <source>
        <tissue evidence="9">Blood</tissue>
    </source>
</reference>
<dbReference type="InterPro" id="IPR000716">
    <property type="entry name" value="Thyroglobulin_1"/>
</dbReference>
<keyword evidence="8" id="KW-1185">Reference proteome</keyword>
<comment type="subunit">
    <text evidence="3">Interacts with IGF1; this interaction enhances the growth stimulatory effects of IGF1 on fibroblasts. Interacts with CAV1; this interaction allows trafficking of IGFBP5 from the plasma membrane to the nucleus. Interacts with NCL; this interaction is necessary for IGFBP5 localization to the nucleus.</text>
</comment>
<name>A0A6P3J4W5_BISBB</name>
<gene>
    <name evidence="9" type="primary">IGFBP5</name>
</gene>
<dbReference type="CTD" id="3488"/>
<feature type="signal peptide" evidence="6">
    <location>
        <begin position="1"/>
        <end position="19"/>
    </location>
</feature>
<evidence type="ECO:0000256" key="2">
    <source>
        <dbReference type="ARBA" id="ARBA00023157"/>
    </source>
</evidence>
<dbReference type="Proteomes" id="UP000515208">
    <property type="component" value="Unplaced"/>
</dbReference>
<dbReference type="SMART" id="SM00211">
    <property type="entry name" value="TY"/>
    <property type="match status" value="1"/>
</dbReference>
<dbReference type="PROSITE" id="PS00484">
    <property type="entry name" value="THYROGLOBULIN_1_1"/>
    <property type="match status" value="1"/>
</dbReference>
<dbReference type="AlphaFoldDB" id="A0A6P3J4W5"/>
<dbReference type="FunFam" id="4.10.800.10:FF:000005">
    <property type="entry name" value="Putative insulin-like growth factor-binding protein 5"/>
    <property type="match status" value="1"/>
</dbReference>
<dbReference type="InterPro" id="IPR036857">
    <property type="entry name" value="Thyroglobulin_1_sf"/>
</dbReference>
<dbReference type="RefSeq" id="XP_010859589.1">
    <property type="nucleotide sequence ID" value="XM_010861287.1"/>
</dbReference>
<feature type="disulfide bond" evidence="5">
    <location>
        <begin position="324"/>
        <end position="344"/>
    </location>
</feature>
<dbReference type="GeneID" id="105003856"/>
<comment type="function">
    <text evidence="4">Multifunctional protein that plays a critical role in regulating the availability of IGFs to their receptors and thereby regulates IGF-mediated cellular processes including proliferation, differentiation, and apoptosis in a cell-type specific manner. Increases the cell proliferation of osteoblasts, intestinal smooth muscle cells and neuroblastoma cells. Enhances adhesion and survival of epithelial cells but decreases adhesion of mesenchymal cells. Once secreted, acts as a major mediator of mTORC1-dependent feedback inhibition of IGF1 signaling. Also plays a role in the induction of extracellular matrix (ECM) production and deposition independently of its nuclear translocation and binding to IGFs. Acts itself as a growth factor that can act independently of IGFs to regulate bone formation. Acts as a ligand for the ROR1 receptor which triggers formation of ROR1/HER2 heterodimer to enhance CREB oncogenic signaling.</text>
</comment>